<dbReference type="OrthoDB" id="443171at2759"/>
<evidence type="ECO:0000256" key="5">
    <source>
        <dbReference type="ARBA" id="ARBA00022741"/>
    </source>
</evidence>
<keyword evidence="2" id="KW-0028">Amino-acid biosynthesis</keyword>
<keyword evidence="5" id="KW-0547">Nucleotide-binding</keyword>
<dbReference type="CDD" id="cd04242">
    <property type="entry name" value="AAK_G5K_ProB"/>
    <property type="match status" value="1"/>
</dbReference>
<dbReference type="GO" id="GO:0003723">
    <property type="term" value="F:RNA binding"/>
    <property type="evidence" value="ECO:0007669"/>
    <property type="project" value="InterPro"/>
</dbReference>
<dbReference type="PRINTS" id="PR00474">
    <property type="entry name" value="GLU5KINASE"/>
</dbReference>
<dbReference type="FunFam" id="3.40.1160.10:FF:000006">
    <property type="entry name" value="Glutamate 5-kinase"/>
    <property type="match status" value="1"/>
</dbReference>
<feature type="non-terminal residue" evidence="9">
    <location>
        <position position="1"/>
    </location>
</feature>
<feature type="domain" description="PUA" evidence="8">
    <location>
        <begin position="256"/>
        <end position="337"/>
    </location>
</feature>
<dbReference type="PROSITE" id="PS50890">
    <property type="entry name" value="PUA"/>
    <property type="match status" value="1"/>
</dbReference>
<dbReference type="InterPro" id="IPR002478">
    <property type="entry name" value="PUA"/>
</dbReference>
<evidence type="ECO:0000259" key="8">
    <source>
        <dbReference type="SMART" id="SM00359"/>
    </source>
</evidence>
<keyword evidence="4" id="KW-0808">Transferase</keyword>
<keyword evidence="6" id="KW-0418">Kinase</keyword>
<dbReference type="GO" id="GO:0005524">
    <property type="term" value="F:ATP binding"/>
    <property type="evidence" value="ECO:0007669"/>
    <property type="project" value="UniProtKB-KW"/>
</dbReference>
<dbReference type="EMBL" id="CAJNNV010000735">
    <property type="protein sequence ID" value="CAE8583439.1"/>
    <property type="molecule type" value="Genomic_DNA"/>
</dbReference>
<dbReference type="InterPro" id="IPR019797">
    <property type="entry name" value="Glutamate_5-kinase_CS"/>
</dbReference>
<evidence type="ECO:0000256" key="2">
    <source>
        <dbReference type="ARBA" id="ARBA00022605"/>
    </source>
</evidence>
<dbReference type="InterPro" id="IPR001048">
    <property type="entry name" value="Asp/Glu/Uridylate_kinase"/>
</dbReference>
<dbReference type="SMART" id="SM00359">
    <property type="entry name" value="PUA"/>
    <property type="match status" value="1"/>
</dbReference>
<gene>
    <name evidence="9" type="ORF">PGLA1383_LOCUS2405</name>
</gene>
<accession>A0A813DC07</accession>
<dbReference type="Gene3D" id="2.30.130.10">
    <property type="entry name" value="PUA domain"/>
    <property type="match status" value="1"/>
</dbReference>
<name>A0A813DC07_POLGL</name>
<keyword evidence="1" id="KW-0963">Cytoplasm</keyword>
<dbReference type="InterPro" id="IPR011529">
    <property type="entry name" value="Glu_5kinase"/>
</dbReference>
<evidence type="ECO:0000313" key="10">
    <source>
        <dbReference type="Proteomes" id="UP000654075"/>
    </source>
</evidence>
<dbReference type="PANTHER" id="PTHR43654">
    <property type="entry name" value="GLUTAMATE 5-KINASE"/>
    <property type="match status" value="1"/>
</dbReference>
<comment type="caution">
    <text evidence="9">The sequence shown here is derived from an EMBL/GenBank/DDBJ whole genome shotgun (WGS) entry which is preliminary data.</text>
</comment>
<dbReference type="Pfam" id="PF01472">
    <property type="entry name" value="PUA"/>
    <property type="match status" value="1"/>
</dbReference>
<dbReference type="PROSITE" id="PS00902">
    <property type="entry name" value="GLUTAMATE_5_KINASE"/>
    <property type="match status" value="1"/>
</dbReference>
<dbReference type="GO" id="GO:0008652">
    <property type="term" value="P:amino acid biosynthetic process"/>
    <property type="evidence" value="ECO:0007669"/>
    <property type="project" value="UniProtKB-KW"/>
</dbReference>
<dbReference type="Gene3D" id="3.40.1160.10">
    <property type="entry name" value="Acetylglutamate kinase-like"/>
    <property type="match status" value="1"/>
</dbReference>
<dbReference type="InterPro" id="IPR036974">
    <property type="entry name" value="PUA_sf"/>
</dbReference>
<dbReference type="Proteomes" id="UP000654075">
    <property type="component" value="Unassembled WGS sequence"/>
</dbReference>
<keyword evidence="7" id="KW-0067">ATP-binding</keyword>
<dbReference type="AlphaFoldDB" id="A0A813DC07"/>
<keyword evidence="3" id="KW-0641">Proline biosynthesis</keyword>
<evidence type="ECO:0000256" key="6">
    <source>
        <dbReference type="ARBA" id="ARBA00022777"/>
    </source>
</evidence>
<organism evidence="9 10">
    <name type="scientific">Polarella glacialis</name>
    <name type="common">Dinoflagellate</name>
    <dbReference type="NCBI Taxonomy" id="89957"/>
    <lineage>
        <taxon>Eukaryota</taxon>
        <taxon>Sar</taxon>
        <taxon>Alveolata</taxon>
        <taxon>Dinophyceae</taxon>
        <taxon>Suessiales</taxon>
        <taxon>Suessiaceae</taxon>
        <taxon>Polarella</taxon>
    </lineage>
</organism>
<evidence type="ECO:0000256" key="3">
    <source>
        <dbReference type="ARBA" id="ARBA00022650"/>
    </source>
</evidence>
<sequence>ELIAELREKGYQVVLISSGAVGMGCIKLGLKQKPSNLRTKQAVAAAGQSQLMRMYEDLFGTVGVQVAQLLLSQSDFLEKERWSNVKSTIYDASSLSWPIINENDSTNTAGIRFGDNDNLAALTAVQLEADGLFLFTDVDNLFTANPRVDPDAKPLRLVREPWALEVDTRAEGSGMGTGGMATKILAARTASASGIPCCMIHGAEPKRSLGFLDFAPPGEGEQDRLPATLGTYFMAMDVSQTVGDTRRWILSLPTPGELVVDDGAARALGAKNSLLPAGVLKFQGVWKENEAVKICYSGNEIARGVINFSSDDLSKVLGKNSSEFEELLGYASCAEACYRNNIILTTPLESLLSIEVVPKPRLSRGYSEVRGQSLSIGALDYLSEIGS</sequence>
<evidence type="ECO:0000256" key="1">
    <source>
        <dbReference type="ARBA" id="ARBA00022490"/>
    </source>
</evidence>
<dbReference type="InterPro" id="IPR041739">
    <property type="entry name" value="G5K_ProB"/>
</dbReference>
<dbReference type="SUPFAM" id="SSF53633">
    <property type="entry name" value="Carbamate kinase-like"/>
    <property type="match status" value="1"/>
</dbReference>
<protein>
    <recommendedName>
        <fullName evidence="8">PUA domain-containing protein</fullName>
    </recommendedName>
</protein>
<proteinExistence type="predicted"/>
<dbReference type="InterPro" id="IPR001057">
    <property type="entry name" value="Glu/AcGlu_kinase"/>
</dbReference>
<evidence type="ECO:0000256" key="7">
    <source>
        <dbReference type="ARBA" id="ARBA00022840"/>
    </source>
</evidence>
<dbReference type="InterPro" id="IPR015947">
    <property type="entry name" value="PUA-like_sf"/>
</dbReference>
<dbReference type="OMA" id="GMVRADY"/>
<dbReference type="InterPro" id="IPR005715">
    <property type="entry name" value="Glu_5kinase/COase_Synthase"/>
</dbReference>
<dbReference type="PIRSF" id="PIRSF000729">
    <property type="entry name" value="GK"/>
    <property type="match status" value="1"/>
</dbReference>
<dbReference type="GO" id="GO:0005829">
    <property type="term" value="C:cytosol"/>
    <property type="evidence" value="ECO:0007669"/>
    <property type="project" value="TreeGrafter"/>
</dbReference>
<dbReference type="NCBIfam" id="TIGR01027">
    <property type="entry name" value="proB"/>
    <property type="match status" value="1"/>
</dbReference>
<dbReference type="CDD" id="cd21157">
    <property type="entry name" value="PUA_G5K"/>
    <property type="match status" value="1"/>
</dbReference>
<dbReference type="InterPro" id="IPR036393">
    <property type="entry name" value="AceGlu_kinase-like_sf"/>
</dbReference>
<evidence type="ECO:0000256" key="4">
    <source>
        <dbReference type="ARBA" id="ARBA00022679"/>
    </source>
</evidence>
<dbReference type="SUPFAM" id="SSF88697">
    <property type="entry name" value="PUA domain-like"/>
    <property type="match status" value="1"/>
</dbReference>
<dbReference type="Pfam" id="PF00696">
    <property type="entry name" value="AA_kinase"/>
    <property type="match status" value="1"/>
</dbReference>
<dbReference type="PANTHER" id="PTHR43654:SF3">
    <property type="entry name" value="GLUTAMATE 5-KINASE"/>
    <property type="match status" value="1"/>
</dbReference>
<evidence type="ECO:0000313" key="9">
    <source>
        <dbReference type="EMBL" id="CAE8583439.1"/>
    </source>
</evidence>
<keyword evidence="10" id="KW-1185">Reference proteome</keyword>
<reference evidence="9" key="1">
    <citation type="submission" date="2021-02" db="EMBL/GenBank/DDBJ databases">
        <authorList>
            <person name="Dougan E. K."/>
            <person name="Rhodes N."/>
            <person name="Thang M."/>
            <person name="Chan C."/>
        </authorList>
    </citation>
    <scope>NUCLEOTIDE SEQUENCE</scope>
</reference>
<dbReference type="GO" id="GO:0004349">
    <property type="term" value="F:glutamate 5-kinase activity"/>
    <property type="evidence" value="ECO:0007669"/>
    <property type="project" value="InterPro"/>
</dbReference>